<dbReference type="EMBL" id="FPCH01000001">
    <property type="protein sequence ID" value="SFV25744.1"/>
    <property type="molecule type" value="Genomic_DNA"/>
</dbReference>
<dbReference type="OrthoDB" id="5446846at2"/>
<dbReference type="RefSeq" id="WP_143111291.1">
    <property type="nucleotide sequence ID" value="NZ_FPCH01000001.1"/>
</dbReference>
<dbReference type="Proteomes" id="UP000199423">
    <property type="component" value="Unassembled WGS sequence"/>
</dbReference>
<dbReference type="Gene3D" id="1.10.260.40">
    <property type="entry name" value="lambda repressor-like DNA-binding domains"/>
    <property type="match status" value="1"/>
</dbReference>
<dbReference type="SUPFAM" id="SSF47413">
    <property type="entry name" value="lambda repressor-like DNA-binding domains"/>
    <property type="match status" value="1"/>
</dbReference>
<sequence>MPRLGGGYRRVDTLIGQRIRLFRHASGISAEYMARVSGMDVGDYASRELGEIRFKTAELHEIAKALKVRLTDIFGVLADPVD</sequence>
<reference evidence="3" key="1">
    <citation type="submission" date="2016-10" db="EMBL/GenBank/DDBJ databases">
        <authorList>
            <person name="Varghese N."/>
            <person name="Submissions S."/>
        </authorList>
    </citation>
    <scope>NUCLEOTIDE SEQUENCE [LARGE SCALE GENOMIC DNA]</scope>
    <source>
        <strain evidence="3">DSM 1565</strain>
    </source>
</reference>
<dbReference type="InterPro" id="IPR010982">
    <property type="entry name" value="Lambda_DNA-bd_dom_sf"/>
</dbReference>
<organism evidence="2 3">
    <name type="scientific">Hyphomicrobium facile</name>
    <dbReference type="NCBI Taxonomy" id="51670"/>
    <lineage>
        <taxon>Bacteria</taxon>
        <taxon>Pseudomonadati</taxon>
        <taxon>Pseudomonadota</taxon>
        <taxon>Alphaproteobacteria</taxon>
        <taxon>Hyphomicrobiales</taxon>
        <taxon>Hyphomicrobiaceae</taxon>
        <taxon>Hyphomicrobium</taxon>
    </lineage>
</organism>
<evidence type="ECO:0000313" key="2">
    <source>
        <dbReference type="EMBL" id="SFV25744.1"/>
    </source>
</evidence>
<accession>A0A1I7MTL6</accession>
<dbReference type="GO" id="GO:0003677">
    <property type="term" value="F:DNA binding"/>
    <property type="evidence" value="ECO:0007669"/>
    <property type="project" value="InterPro"/>
</dbReference>
<name>A0A1I7MTL6_9HYPH</name>
<dbReference type="InterPro" id="IPR001387">
    <property type="entry name" value="Cro/C1-type_HTH"/>
</dbReference>
<evidence type="ECO:0000313" key="3">
    <source>
        <dbReference type="Proteomes" id="UP000199423"/>
    </source>
</evidence>
<protein>
    <recommendedName>
        <fullName evidence="1">HTH cro/C1-type domain-containing protein</fullName>
    </recommendedName>
</protein>
<dbReference type="PROSITE" id="PS50943">
    <property type="entry name" value="HTH_CROC1"/>
    <property type="match status" value="1"/>
</dbReference>
<evidence type="ECO:0000259" key="1">
    <source>
        <dbReference type="PROSITE" id="PS50943"/>
    </source>
</evidence>
<feature type="domain" description="HTH cro/C1-type" evidence="1">
    <location>
        <begin position="19"/>
        <end position="73"/>
    </location>
</feature>
<proteinExistence type="predicted"/>
<dbReference type="CDD" id="cd00093">
    <property type="entry name" value="HTH_XRE"/>
    <property type="match status" value="1"/>
</dbReference>
<gene>
    <name evidence="2" type="ORF">SAMN04488557_0083</name>
</gene>
<dbReference type="AlphaFoldDB" id="A0A1I7MTL6"/>
<keyword evidence="3" id="KW-1185">Reference proteome</keyword>
<dbReference type="SMART" id="SM00530">
    <property type="entry name" value="HTH_XRE"/>
    <property type="match status" value="1"/>
</dbReference>